<sequence>METHDYNKTLLEAVRAKLPADINPVWFVMDILSIGKEAAYRRLRGEVCLSLQEAVLLSKKLGISLDEVTGNNDEKIQHLHMRLAEFENPDENDYRILQEYIDMLFSSRMDTFSHITISTNTFPQQIYLGYKSLLNFFLFKWIYHNKSGRGKAYHQVKIPSRMQQIFNDSLHAYRQFASTCFIFDKQIGQSLVTDLKHFVSIGLIREEDKENIRREAYLMLNYMEQVCIDGVYENGNKVQIYISDISFERSYYNLKIHENYLSIIEACILNGVASTNKTSYLKMEDWIDSRRRLSTLITQSGEFQRIEFFSSLRKLLDEL</sequence>
<dbReference type="Proteomes" id="UP001596023">
    <property type="component" value="Unassembled WGS sequence"/>
</dbReference>
<gene>
    <name evidence="1" type="ORF">ACFO6W_01880</name>
</gene>
<name>A0ABV9KRH8_9BACT</name>
<evidence type="ECO:0000313" key="2">
    <source>
        <dbReference type="Proteomes" id="UP001596023"/>
    </source>
</evidence>
<proteinExistence type="predicted"/>
<evidence type="ECO:0008006" key="3">
    <source>
        <dbReference type="Google" id="ProtNLM"/>
    </source>
</evidence>
<keyword evidence="2" id="KW-1185">Reference proteome</keyword>
<dbReference type="RefSeq" id="WP_379993607.1">
    <property type="nucleotide sequence ID" value="NZ_JBHSGN010000011.1"/>
</dbReference>
<organism evidence="1 2">
    <name type="scientific">Dysgonomonas termitidis</name>
    <dbReference type="NCBI Taxonomy" id="1516126"/>
    <lineage>
        <taxon>Bacteria</taxon>
        <taxon>Pseudomonadati</taxon>
        <taxon>Bacteroidota</taxon>
        <taxon>Bacteroidia</taxon>
        <taxon>Bacteroidales</taxon>
        <taxon>Dysgonomonadaceae</taxon>
        <taxon>Dysgonomonas</taxon>
    </lineage>
</organism>
<dbReference type="EMBL" id="JBHSGN010000011">
    <property type="protein sequence ID" value="MFC4672434.1"/>
    <property type="molecule type" value="Genomic_DNA"/>
</dbReference>
<evidence type="ECO:0000313" key="1">
    <source>
        <dbReference type="EMBL" id="MFC4672434.1"/>
    </source>
</evidence>
<reference evidence="2" key="1">
    <citation type="journal article" date="2019" name="Int. J. Syst. Evol. Microbiol.">
        <title>The Global Catalogue of Microorganisms (GCM) 10K type strain sequencing project: providing services to taxonomists for standard genome sequencing and annotation.</title>
        <authorList>
            <consortium name="The Broad Institute Genomics Platform"/>
            <consortium name="The Broad Institute Genome Sequencing Center for Infectious Disease"/>
            <person name="Wu L."/>
            <person name="Ma J."/>
        </authorList>
    </citation>
    <scope>NUCLEOTIDE SEQUENCE [LARGE SCALE GENOMIC DNA]</scope>
    <source>
        <strain evidence="2">CCUG 66188</strain>
    </source>
</reference>
<comment type="caution">
    <text evidence="1">The sequence shown here is derived from an EMBL/GenBank/DDBJ whole genome shotgun (WGS) entry which is preliminary data.</text>
</comment>
<accession>A0ABV9KRH8</accession>
<protein>
    <recommendedName>
        <fullName evidence="3">Transcription regulator BetR N-terminal domain-containing protein</fullName>
    </recommendedName>
</protein>